<accession>A0AAV4WP85</accession>
<keyword evidence="1" id="KW-1133">Transmembrane helix</keyword>
<dbReference type="AlphaFoldDB" id="A0AAV4WP85"/>
<comment type="caution">
    <text evidence="2">The sequence shown here is derived from an EMBL/GenBank/DDBJ whole genome shotgun (WGS) entry which is preliminary data.</text>
</comment>
<evidence type="ECO:0000256" key="1">
    <source>
        <dbReference type="SAM" id="Phobius"/>
    </source>
</evidence>
<keyword evidence="3" id="KW-1185">Reference proteome</keyword>
<feature type="transmembrane region" description="Helical" evidence="1">
    <location>
        <begin position="16"/>
        <end position="37"/>
    </location>
</feature>
<evidence type="ECO:0000313" key="3">
    <source>
        <dbReference type="Proteomes" id="UP001054945"/>
    </source>
</evidence>
<dbReference type="Proteomes" id="UP001054945">
    <property type="component" value="Unassembled WGS sequence"/>
</dbReference>
<keyword evidence="1" id="KW-0812">Transmembrane</keyword>
<protein>
    <submittedName>
        <fullName evidence="2">Uncharacterized protein</fullName>
    </submittedName>
</protein>
<organism evidence="2 3">
    <name type="scientific">Caerostris extrusa</name>
    <name type="common">Bark spider</name>
    <name type="synonym">Caerostris bankana</name>
    <dbReference type="NCBI Taxonomy" id="172846"/>
    <lineage>
        <taxon>Eukaryota</taxon>
        <taxon>Metazoa</taxon>
        <taxon>Ecdysozoa</taxon>
        <taxon>Arthropoda</taxon>
        <taxon>Chelicerata</taxon>
        <taxon>Arachnida</taxon>
        <taxon>Araneae</taxon>
        <taxon>Araneomorphae</taxon>
        <taxon>Entelegynae</taxon>
        <taxon>Araneoidea</taxon>
        <taxon>Araneidae</taxon>
        <taxon>Caerostris</taxon>
    </lineage>
</organism>
<name>A0AAV4WP85_CAEEX</name>
<dbReference type="EMBL" id="BPLR01016474">
    <property type="protein sequence ID" value="GIY84133.1"/>
    <property type="molecule type" value="Genomic_DNA"/>
</dbReference>
<reference evidence="2 3" key="1">
    <citation type="submission" date="2021-06" db="EMBL/GenBank/DDBJ databases">
        <title>Caerostris extrusa draft genome.</title>
        <authorList>
            <person name="Kono N."/>
            <person name="Arakawa K."/>
        </authorList>
    </citation>
    <scope>NUCLEOTIDE SEQUENCE [LARGE SCALE GENOMIC DNA]</scope>
</reference>
<evidence type="ECO:0000313" key="2">
    <source>
        <dbReference type="EMBL" id="GIY84133.1"/>
    </source>
</evidence>
<proteinExistence type="predicted"/>
<sequence>MTKNIQPTSNLRKYQLTHLILLFHWLAVICVILEAFLKLMETLPEVKIATKEVDNLALLIESISDVVHDPSCGYTINLLLLFYGMLKGLKNAKLSCKI</sequence>
<keyword evidence="1" id="KW-0472">Membrane</keyword>
<gene>
    <name evidence="2" type="ORF">CEXT_572841</name>
</gene>